<keyword evidence="7 10" id="KW-0406">Ion transport</keyword>
<dbReference type="PANTHER" id="PTHR10110">
    <property type="entry name" value="SODIUM/HYDROGEN EXCHANGER"/>
    <property type="match status" value="1"/>
</dbReference>
<feature type="transmembrane region" description="Helical" evidence="10">
    <location>
        <begin position="86"/>
        <end position="107"/>
    </location>
</feature>
<evidence type="ECO:0000256" key="5">
    <source>
        <dbReference type="ARBA" id="ARBA00022989"/>
    </source>
</evidence>
<evidence type="ECO:0000313" key="13">
    <source>
        <dbReference type="Proteomes" id="UP001199816"/>
    </source>
</evidence>
<feature type="transmembrane region" description="Helical" evidence="10">
    <location>
        <begin position="29"/>
        <end position="49"/>
    </location>
</feature>
<proteinExistence type="inferred from homology"/>
<dbReference type="InterPro" id="IPR018422">
    <property type="entry name" value="Cation/H_exchanger_CPA1"/>
</dbReference>
<evidence type="ECO:0000313" key="12">
    <source>
        <dbReference type="EMBL" id="MCD2421993.1"/>
    </source>
</evidence>
<evidence type="ECO:0000256" key="9">
    <source>
        <dbReference type="ARBA" id="ARBA00023201"/>
    </source>
</evidence>
<dbReference type="RefSeq" id="WP_231002897.1">
    <property type="nucleotide sequence ID" value="NZ_JAJNEC010000004.1"/>
</dbReference>
<feature type="transmembrane region" description="Helical" evidence="10">
    <location>
        <begin position="385"/>
        <end position="408"/>
    </location>
</feature>
<feature type="transmembrane region" description="Helical" evidence="10">
    <location>
        <begin position="158"/>
        <end position="177"/>
    </location>
</feature>
<dbReference type="InterPro" id="IPR006153">
    <property type="entry name" value="Cation/H_exchanger_TM"/>
</dbReference>
<keyword evidence="6 10" id="KW-0915">Sodium</keyword>
<feature type="transmembrane region" description="Helical" evidence="10">
    <location>
        <begin position="236"/>
        <end position="255"/>
    </location>
</feature>
<feature type="transmembrane region" description="Helical" evidence="10">
    <location>
        <begin position="267"/>
        <end position="287"/>
    </location>
</feature>
<evidence type="ECO:0000256" key="10">
    <source>
        <dbReference type="RuleBase" id="RU366002"/>
    </source>
</evidence>
<evidence type="ECO:0000256" key="4">
    <source>
        <dbReference type="ARBA" id="ARBA00022692"/>
    </source>
</evidence>
<evidence type="ECO:0000256" key="2">
    <source>
        <dbReference type="ARBA" id="ARBA00022448"/>
    </source>
</evidence>
<comment type="function">
    <text evidence="10">Na(+)/H(+) antiporter that extrudes sodium in exchange for external protons.</text>
</comment>
<sequence>MLEHFPFYLVLIILIVLLIMLGSRIKVAYPILLVMAGLLISFVPGVPVLKINPELIFIIFLPPLLYEAAWAISWKELWRWRRVISSFAFVVVFLTAMSVAFVANHFIPGFSLALGFLLGGIVSPPDAVSAGAIVKFVKVPKRLSSILEGESLLNDASSLIILRFALIAVSTGTFIWHDAALGFAWMIIGGIGIGLLVGLVFMKAHQWLPTDVNMDIILTLVAPYVMYIAAEEVHSSGVLAVVSGGLFLSAKRHRFLKVSSRLRGENVWQSFVFLLNGLVFMLIGLDLPEITAGLQQEGIGFYEATGYGLLITGVLIAGRMLAAFGAVVVTKIAGRFITVADKHPGLKAPVVLGWTGMRGVVSLAAALSIPVVLDNDVPFPKRNLILFITFVVILLTLVLQGLTLPVIIKKLKFRDYGDHFPEAETEECLRAGLARESLNYLEQQYAGELKNSAVLQQLAGQWQIDLETEGAIHYPEPVRRIYREVLEQQRRWLLDKNRSEQRLDEETVRKFLHHIDMEEEKLRIG</sequence>
<evidence type="ECO:0000256" key="7">
    <source>
        <dbReference type="ARBA" id="ARBA00023065"/>
    </source>
</evidence>
<evidence type="ECO:0000256" key="1">
    <source>
        <dbReference type="ARBA" id="ARBA00004651"/>
    </source>
</evidence>
<reference evidence="12 13" key="1">
    <citation type="submission" date="2021-11" db="EMBL/GenBank/DDBJ databases">
        <title>Genomic of Niabella pedocola.</title>
        <authorList>
            <person name="Wu T."/>
        </authorList>
    </citation>
    <scope>NUCLEOTIDE SEQUENCE [LARGE SCALE GENOMIC DNA]</scope>
    <source>
        <strain evidence="12 13">JCM 31011</strain>
    </source>
</reference>
<evidence type="ECO:0000256" key="6">
    <source>
        <dbReference type="ARBA" id="ARBA00023053"/>
    </source>
</evidence>
<keyword evidence="8 10" id="KW-0472">Membrane</keyword>
<dbReference type="NCBIfam" id="TIGR00831">
    <property type="entry name" value="a_cpa1"/>
    <property type="match status" value="1"/>
</dbReference>
<feature type="transmembrane region" description="Helical" evidence="10">
    <location>
        <begin position="350"/>
        <end position="373"/>
    </location>
</feature>
<keyword evidence="10" id="KW-0050">Antiport</keyword>
<feature type="transmembrane region" description="Helical" evidence="10">
    <location>
        <begin position="307"/>
        <end position="329"/>
    </location>
</feature>
<feature type="transmembrane region" description="Helical" evidence="10">
    <location>
        <begin position="6"/>
        <end position="22"/>
    </location>
</feature>
<evidence type="ECO:0000256" key="3">
    <source>
        <dbReference type="ARBA" id="ARBA00022475"/>
    </source>
</evidence>
<name>A0ABS8PLL4_9BACT</name>
<evidence type="ECO:0000259" key="11">
    <source>
        <dbReference type="Pfam" id="PF00999"/>
    </source>
</evidence>
<keyword evidence="5 10" id="KW-1133">Transmembrane helix</keyword>
<feature type="transmembrane region" description="Helical" evidence="10">
    <location>
        <begin position="183"/>
        <end position="202"/>
    </location>
</feature>
<gene>
    <name evidence="12" type="ORF">LQ567_04420</name>
</gene>
<keyword evidence="2 10" id="KW-0813">Transport</keyword>
<evidence type="ECO:0000256" key="8">
    <source>
        <dbReference type="ARBA" id="ARBA00023136"/>
    </source>
</evidence>
<dbReference type="EMBL" id="JAJNEC010000004">
    <property type="protein sequence ID" value="MCD2421993.1"/>
    <property type="molecule type" value="Genomic_DNA"/>
</dbReference>
<dbReference type="Pfam" id="PF00999">
    <property type="entry name" value="Na_H_Exchanger"/>
    <property type="match status" value="1"/>
</dbReference>
<organism evidence="12 13">
    <name type="scientific">Niabella pedocola</name>
    <dbReference type="NCBI Taxonomy" id="1752077"/>
    <lineage>
        <taxon>Bacteria</taxon>
        <taxon>Pseudomonadati</taxon>
        <taxon>Bacteroidota</taxon>
        <taxon>Chitinophagia</taxon>
        <taxon>Chitinophagales</taxon>
        <taxon>Chitinophagaceae</taxon>
        <taxon>Niabella</taxon>
    </lineage>
</organism>
<keyword evidence="9 10" id="KW-0739">Sodium transport</keyword>
<accession>A0ABS8PLL4</accession>
<dbReference type="InterPro" id="IPR004705">
    <property type="entry name" value="Cation/H_exchanger_CPA1_bac"/>
</dbReference>
<keyword evidence="13" id="KW-1185">Reference proteome</keyword>
<dbReference type="Gene3D" id="6.10.140.1330">
    <property type="match status" value="1"/>
</dbReference>
<dbReference type="Proteomes" id="UP001199816">
    <property type="component" value="Unassembled WGS sequence"/>
</dbReference>
<keyword evidence="3 10" id="KW-1003">Cell membrane</keyword>
<protein>
    <submittedName>
        <fullName evidence="12">Na+/H+ antiporter</fullName>
    </submittedName>
</protein>
<keyword evidence="4 10" id="KW-0812">Transmembrane</keyword>
<feature type="transmembrane region" description="Helical" evidence="10">
    <location>
        <begin position="55"/>
        <end position="74"/>
    </location>
</feature>
<feature type="domain" description="Cation/H+ exchanger transmembrane" evidence="11">
    <location>
        <begin position="12"/>
        <end position="409"/>
    </location>
</feature>
<dbReference type="PANTHER" id="PTHR10110:SF86">
    <property type="entry name" value="SODIUM_HYDROGEN EXCHANGER 7"/>
    <property type="match status" value="1"/>
</dbReference>
<comment type="subcellular location">
    <subcellularLocation>
        <location evidence="1 10">Cell membrane</location>
        <topology evidence="1 10">Multi-pass membrane protein</topology>
    </subcellularLocation>
</comment>
<comment type="caution">
    <text evidence="12">The sequence shown here is derived from an EMBL/GenBank/DDBJ whole genome shotgun (WGS) entry which is preliminary data.</text>
</comment>
<comment type="similarity">
    <text evidence="10">Belongs to the monovalent cation:proton antiporter 1 (CPA1) transporter (TC 2.A.36) family.</text>
</comment>